<reference evidence="1 2" key="1">
    <citation type="journal article" date="2013" name="Mar. Genomics">
        <title>Expression of sulfatases in Rhodopirellula baltica and the diversity of sulfatases in the genus Rhodopirellula.</title>
        <authorList>
            <person name="Wegner C.E."/>
            <person name="Richter-Heitmann T."/>
            <person name="Klindworth A."/>
            <person name="Klockow C."/>
            <person name="Richter M."/>
            <person name="Achstetter T."/>
            <person name="Glockner F.O."/>
            <person name="Harder J."/>
        </authorList>
    </citation>
    <scope>NUCLEOTIDE SEQUENCE [LARGE SCALE GENOMIC DNA]</scope>
    <source>
        <strain evidence="1 2">SM41</strain>
    </source>
</reference>
<protein>
    <submittedName>
        <fullName evidence="1">Uncharacterized protein</fullName>
    </submittedName>
</protein>
<name>M5U1C9_9BACT</name>
<accession>M5U1C9</accession>
<proteinExistence type="predicted"/>
<organism evidence="1 2">
    <name type="scientific">Rhodopirellula sallentina SM41</name>
    <dbReference type="NCBI Taxonomy" id="1263870"/>
    <lineage>
        <taxon>Bacteria</taxon>
        <taxon>Pseudomonadati</taxon>
        <taxon>Planctomycetota</taxon>
        <taxon>Planctomycetia</taxon>
        <taxon>Pirellulales</taxon>
        <taxon>Pirellulaceae</taxon>
        <taxon>Rhodopirellula</taxon>
    </lineage>
</organism>
<dbReference type="EMBL" id="ANOH01000223">
    <property type="protein sequence ID" value="EMI55235.1"/>
    <property type="molecule type" value="Genomic_DNA"/>
</dbReference>
<gene>
    <name evidence="1" type="ORF">RSSM_03269</name>
</gene>
<comment type="caution">
    <text evidence="1">The sequence shown here is derived from an EMBL/GenBank/DDBJ whole genome shotgun (WGS) entry which is preliminary data.</text>
</comment>
<dbReference type="Proteomes" id="UP000011885">
    <property type="component" value="Unassembled WGS sequence"/>
</dbReference>
<dbReference type="AlphaFoldDB" id="M5U1C9"/>
<keyword evidence="2" id="KW-1185">Reference proteome</keyword>
<evidence type="ECO:0000313" key="2">
    <source>
        <dbReference type="Proteomes" id="UP000011885"/>
    </source>
</evidence>
<sequence>MTDPLNSNGWLRRYRPGKWLSNLCWARNMGSLCMSGGSKLPDAYGS</sequence>
<evidence type="ECO:0000313" key="1">
    <source>
        <dbReference type="EMBL" id="EMI55235.1"/>
    </source>
</evidence>